<protein>
    <submittedName>
        <fullName evidence="2">Uncharacterized protein</fullName>
    </submittedName>
</protein>
<evidence type="ECO:0000313" key="2">
    <source>
        <dbReference type="EMBL" id="CAA2628594.1"/>
    </source>
</evidence>
<feature type="region of interest" description="Disordered" evidence="1">
    <location>
        <begin position="1"/>
        <end position="22"/>
    </location>
</feature>
<reference evidence="2 3" key="1">
    <citation type="submission" date="2019-12" db="EMBL/GenBank/DDBJ databases">
        <authorList>
            <person name="Scholz U."/>
            <person name="Mascher M."/>
            <person name="Fiebig A."/>
        </authorList>
    </citation>
    <scope>NUCLEOTIDE SEQUENCE</scope>
</reference>
<evidence type="ECO:0000256" key="1">
    <source>
        <dbReference type="SAM" id="MobiDB-lite"/>
    </source>
</evidence>
<accession>A0A7I8JCX4</accession>
<organism evidence="2">
    <name type="scientific">Spirodela intermedia</name>
    <name type="common">Intermediate duckweed</name>
    <dbReference type="NCBI Taxonomy" id="51605"/>
    <lineage>
        <taxon>Eukaryota</taxon>
        <taxon>Viridiplantae</taxon>
        <taxon>Streptophyta</taxon>
        <taxon>Embryophyta</taxon>
        <taxon>Tracheophyta</taxon>
        <taxon>Spermatophyta</taxon>
        <taxon>Magnoliopsida</taxon>
        <taxon>Liliopsida</taxon>
        <taxon>Araceae</taxon>
        <taxon>Lemnoideae</taxon>
        <taxon>Spirodela</taxon>
    </lineage>
</organism>
<dbReference type="EMBL" id="LR743598">
    <property type="protein sequence ID" value="CAA2628594.1"/>
    <property type="molecule type" value="Genomic_DNA"/>
</dbReference>
<proteinExistence type="predicted"/>
<dbReference type="AlphaFoldDB" id="A0A7I8JCX4"/>
<sequence>MTGPPPTASSPTPARAGGVGGADTGDKVCGCLSSASPSFKDHLSLSLSLSL</sequence>
<gene>
    <name evidence="2" type="ORF">SI7747_11014235</name>
</gene>
<name>A0A7I8JCX4_SPIIN</name>
<evidence type="ECO:0000313" key="3">
    <source>
        <dbReference type="Proteomes" id="UP001189122"/>
    </source>
</evidence>
<dbReference type="EMBL" id="CACRZD030000011">
    <property type="protein sequence ID" value="CAA6667841.1"/>
    <property type="molecule type" value="Genomic_DNA"/>
</dbReference>
<keyword evidence="3" id="KW-1185">Reference proteome</keyword>
<dbReference type="Proteomes" id="UP001189122">
    <property type="component" value="Unassembled WGS sequence"/>
</dbReference>